<reference evidence="1 2" key="1">
    <citation type="submission" date="2021-10" db="EMBL/GenBank/DDBJ databases">
        <authorList>
            <person name="Findley J."/>
            <person name="Arens D."/>
            <person name="Edvalson L."/>
            <person name="Sharman N."/>
            <person name="Grose J.H."/>
        </authorList>
    </citation>
    <scope>NUCLEOTIDE SEQUENCE [LARGE SCALE GENOMIC DNA]</scope>
</reference>
<keyword evidence="2" id="KW-1185">Reference proteome</keyword>
<evidence type="ECO:0000313" key="2">
    <source>
        <dbReference type="Proteomes" id="UP000828100"/>
    </source>
</evidence>
<dbReference type="EMBL" id="OK499978">
    <property type="protein sequence ID" value="UGO49397.1"/>
    <property type="molecule type" value="Genomic_DNA"/>
</dbReference>
<protein>
    <submittedName>
        <fullName evidence="1">Uncharacterized protein</fullName>
    </submittedName>
</protein>
<dbReference type="Proteomes" id="UP000828100">
    <property type="component" value="Segment"/>
</dbReference>
<proteinExistence type="predicted"/>
<name>A0AAE9CD07_9CAUD</name>
<accession>A0AAE9CD07</accession>
<sequence>MEISKKEAEVILDLIKQAFLDGFDDAELVELFERLMNFIKD</sequence>
<evidence type="ECO:0000313" key="1">
    <source>
        <dbReference type="EMBL" id="UGO49397.1"/>
    </source>
</evidence>
<gene>
    <name evidence="1" type="ORF">JUSTAPHAGE_60</name>
</gene>
<organism evidence="1 2">
    <name type="scientific">Klebsiella phage vB_KpnM_JustaPhage</name>
    <dbReference type="NCBI Taxonomy" id="2894801"/>
    <lineage>
        <taxon>Viruses</taxon>
        <taxon>Duplodnaviria</taxon>
        <taxon>Heunggongvirae</taxon>
        <taxon>Uroviricota</taxon>
        <taxon>Caudoviricetes</taxon>
        <taxon>Jameshumphriesvirinae</taxon>
        <taxon>Sircambvirus</taxon>
        <taxon>Sircambvirus justaphage</taxon>
    </lineage>
</organism>